<protein>
    <submittedName>
        <fullName evidence="2">SCAN domain-containing protein 3-like</fullName>
    </submittedName>
</protein>
<dbReference type="PANTHER" id="PTHR45913">
    <property type="entry name" value="EPM2A-INTERACTING PROTEIN 1"/>
    <property type="match status" value="1"/>
</dbReference>
<reference evidence="2" key="1">
    <citation type="submission" date="2025-08" db="UniProtKB">
        <authorList>
            <consortium name="RefSeq"/>
        </authorList>
    </citation>
    <scope>IDENTIFICATION</scope>
</reference>
<organism evidence="1 2">
    <name type="scientific">Octopus sinensis</name>
    <name type="common">East Asian common octopus</name>
    <dbReference type="NCBI Taxonomy" id="2607531"/>
    <lineage>
        <taxon>Eukaryota</taxon>
        <taxon>Metazoa</taxon>
        <taxon>Spiralia</taxon>
        <taxon>Lophotrochozoa</taxon>
        <taxon>Mollusca</taxon>
        <taxon>Cephalopoda</taxon>
        <taxon>Coleoidea</taxon>
        <taxon>Octopodiformes</taxon>
        <taxon>Octopoda</taxon>
        <taxon>Incirrata</taxon>
        <taxon>Octopodidae</taxon>
        <taxon>Octopus</taxon>
    </lineage>
</organism>
<evidence type="ECO:0000313" key="1">
    <source>
        <dbReference type="Proteomes" id="UP000515154"/>
    </source>
</evidence>
<dbReference type="KEGG" id="osn:115212128"/>
<sequence length="137" mass="15696">MVKRFQDVIVLNIPNWYSNPFEVDAIDCEDDVQEELIGLQNDNDATMRYHRNGKEGLWYHQSILNSYPSLWKHLKLLLLAFPTSYLVESGFNHVGTLLSHQRIGQDVTQQGDLRLKLASLKQNVSALAALHQTHSSH</sequence>
<proteinExistence type="predicted"/>
<keyword evidence="1" id="KW-1185">Reference proteome</keyword>
<name>A0A6P7SEK4_9MOLL</name>
<dbReference type="Proteomes" id="UP000515154">
    <property type="component" value="Linkage group LG5"/>
</dbReference>
<evidence type="ECO:0000313" key="2">
    <source>
        <dbReference type="RefSeq" id="XP_029636829.1"/>
    </source>
</evidence>
<dbReference type="PANTHER" id="PTHR45913:SF19">
    <property type="entry name" value="LOW QUALITY PROTEIN: ZINC FINGER BED DOMAIN-CONTAINING PROTEIN 5-LIKE"/>
    <property type="match status" value="1"/>
</dbReference>
<gene>
    <name evidence="2" type="primary">LOC115212128</name>
</gene>
<dbReference type="RefSeq" id="XP_029636829.1">
    <property type="nucleotide sequence ID" value="XM_029780969.1"/>
</dbReference>
<dbReference type="AlphaFoldDB" id="A0A6P7SEK4"/>
<accession>A0A6P7SEK4</accession>